<accession>A0A3S0ZK26</accession>
<dbReference type="EMBL" id="RQTK01000447">
    <property type="protein sequence ID" value="RUS79510.1"/>
    <property type="molecule type" value="Genomic_DNA"/>
</dbReference>
<gene>
    <name evidence="1" type="ORF">EGW08_012742</name>
</gene>
<protein>
    <submittedName>
        <fullName evidence="1">Uncharacterized protein</fullName>
    </submittedName>
</protein>
<evidence type="ECO:0000313" key="1">
    <source>
        <dbReference type="EMBL" id="RUS79510.1"/>
    </source>
</evidence>
<sequence length="152" mass="16466">MGDLNLSPQHPRRGHLLTSGKSITFTDRGDKYTATFWANPACTNFAKANVSLVQNIGGEINCTVHIWVNEHRVATSVCDLRNVARGVVWVRVTKGSGRNAPANIEVSQGTDSEINPPFILGVERILAHVRIDVDATNTANTADAEESSCNIL</sequence>
<dbReference type="Proteomes" id="UP000271974">
    <property type="component" value="Unassembled WGS sequence"/>
</dbReference>
<comment type="caution">
    <text evidence="1">The sequence shown here is derived from an EMBL/GenBank/DDBJ whole genome shotgun (WGS) entry which is preliminary data.</text>
</comment>
<proteinExistence type="predicted"/>
<evidence type="ECO:0000313" key="2">
    <source>
        <dbReference type="Proteomes" id="UP000271974"/>
    </source>
</evidence>
<dbReference type="AlphaFoldDB" id="A0A3S0ZK26"/>
<keyword evidence="2" id="KW-1185">Reference proteome</keyword>
<organism evidence="1 2">
    <name type="scientific">Elysia chlorotica</name>
    <name type="common">Eastern emerald elysia</name>
    <name type="synonym">Sea slug</name>
    <dbReference type="NCBI Taxonomy" id="188477"/>
    <lineage>
        <taxon>Eukaryota</taxon>
        <taxon>Metazoa</taxon>
        <taxon>Spiralia</taxon>
        <taxon>Lophotrochozoa</taxon>
        <taxon>Mollusca</taxon>
        <taxon>Gastropoda</taxon>
        <taxon>Heterobranchia</taxon>
        <taxon>Euthyneura</taxon>
        <taxon>Panpulmonata</taxon>
        <taxon>Sacoglossa</taxon>
        <taxon>Placobranchoidea</taxon>
        <taxon>Plakobranchidae</taxon>
        <taxon>Elysia</taxon>
    </lineage>
</organism>
<name>A0A3S0ZK26_ELYCH</name>
<reference evidence="1 2" key="1">
    <citation type="submission" date="2019-01" db="EMBL/GenBank/DDBJ databases">
        <title>A draft genome assembly of the solar-powered sea slug Elysia chlorotica.</title>
        <authorList>
            <person name="Cai H."/>
            <person name="Li Q."/>
            <person name="Fang X."/>
            <person name="Li J."/>
            <person name="Curtis N.E."/>
            <person name="Altenburger A."/>
            <person name="Shibata T."/>
            <person name="Feng M."/>
            <person name="Maeda T."/>
            <person name="Schwartz J.A."/>
            <person name="Shigenobu S."/>
            <person name="Lundholm N."/>
            <person name="Nishiyama T."/>
            <person name="Yang H."/>
            <person name="Hasebe M."/>
            <person name="Li S."/>
            <person name="Pierce S.K."/>
            <person name="Wang J."/>
        </authorList>
    </citation>
    <scope>NUCLEOTIDE SEQUENCE [LARGE SCALE GENOMIC DNA]</scope>
    <source>
        <strain evidence="1">EC2010</strain>
        <tissue evidence="1">Whole organism of an adult</tissue>
    </source>
</reference>